<accession>A0A6B3SN05</accession>
<keyword evidence="6" id="KW-1185">Reference proteome</keyword>
<gene>
    <name evidence="5" type="ORF">G3574_13980</name>
</gene>
<dbReference type="Proteomes" id="UP000482155">
    <property type="component" value="Unassembled WGS sequence"/>
</dbReference>
<evidence type="ECO:0000313" key="5">
    <source>
        <dbReference type="EMBL" id="NEX62194.1"/>
    </source>
</evidence>
<dbReference type="SMART" id="SM00895">
    <property type="entry name" value="FCD"/>
    <property type="match status" value="1"/>
</dbReference>
<comment type="caution">
    <text evidence="5">The sequence shown here is derived from an EMBL/GenBank/DDBJ whole genome shotgun (WGS) entry which is preliminary data.</text>
</comment>
<dbReference type="Pfam" id="PF00392">
    <property type="entry name" value="GntR"/>
    <property type="match status" value="1"/>
</dbReference>
<dbReference type="GO" id="GO:0003677">
    <property type="term" value="F:DNA binding"/>
    <property type="evidence" value="ECO:0007669"/>
    <property type="project" value="UniProtKB-KW"/>
</dbReference>
<keyword evidence="1" id="KW-0805">Transcription regulation</keyword>
<dbReference type="InterPro" id="IPR000524">
    <property type="entry name" value="Tscrpt_reg_HTH_GntR"/>
</dbReference>
<dbReference type="AlphaFoldDB" id="A0A6B3SN05"/>
<protein>
    <submittedName>
        <fullName evidence="5">FadR family transcriptional regulator</fullName>
    </submittedName>
</protein>
<dbReference type="SUPFAM" id="SSF46785">
    <property type="entry name" value="Winged helix' DNA-binding domain"/>
    <property type="match status" value="1"/>
</dbReference>
<dbReference type="SUPFAM" id="SSF48008">
    <property type="entry name" value="GntR ligand-binding domain-like"/>
    <property type="match status" value="1"/>
</dbReference>
<dbReference type="SMART" id="SM00345">
    <property type="entry name" value="HTH_GNTR"/>
    <property type="match status" value="1"/>
</dbReference>
<evidence type="ECO:0000256" key="1">
    <source>
        <dbReference type="ARBA" id="ARBA00023015"/>
    </source>
</evidence>
<dbReference type="Gene3D" id="1.10.10.10">
    <property type="entry name" value="Winged helix-like DNA-binding domain superfamily/Winged helix DNA-binding domain"/>
    <property type="match status" value="1"/>
</dbReference>
<feature type="domain" description="HTH gntR-type" evidence="4">
    <location>
        <begin position="1"/>
        <end position="69"/>
    </location>
</feature>
<proteinExistence type="predicted"/>
<evidence type="ECO:0000256" key="2">
    <source>
        <dbReference type="ARBA" id="ARBA00023125"/>
    </source>
</evidence>
<evidence type="ECO:0000256" key="3">
    <source>
        <dbReference type="ARBA" id="ARBA00023163"/>
    </source>
</evidence>
<sequence length="219" mass="24104">MDNAAVLKEAILAKLNAGEWRPGHRIATERALSESFGIGRSAVRRVLAELKQAGIITQTVGSGTFVSDSFTPSPAAAGGSNVSPYELMEARLAIEIAIVEMIIRNASQSDFAQMALCCDKAEAATSMEEFERWDGQLHECMARAAHNALVDQVFALIKQGRAQDDWGALKRDSLTPERRQAYQVEHRQIVNALRDRDLARATEATRAHLLRVRHNLLGI</sequence>
<reference evidence="5 6" key="1">
    <citation type="submission" date="2020-02" db="EMBL/GenBank/DDBJ databases">
        <authorList>
            <person name="Kim M.K."/>
        </authorList>
    </citation>
    <scope>NUCLEOTIDE SEQUENCE [LARGE SCALE GENOMIC DNA]</scope>
    <source>
        <strain evidence="5 6">17J57-3</strain>
    </source>
</reference>
<dbReference type="InterPro" id="IPR036390">
    <property type="entry name" value="WH_DNA-bd_sf"/>
</dbReference>
<dbReference type="GO" id="GO:0003700">
    <property type="term" value="F:DNA-binding transcription factor activity"/>
    <property type="evidence" value="ECO:0007669"/>
    <property type="project" value="InterPro"/>
</dbReference>
<dbReference type="InterPro" id="IPR036388">
    <property type="entry name" value="WH-like_DNA-bd_sf"/>
</dbReference>
<keyword evidence="2" id="KW-0238">DNA-binding</keyword>
<keyword evidence="3" id="KW-0804">Transcription</keyword>
<dbReference type="InterPro" id="IPR011711">
    <property type="entry name" value="GntR_C"/>
</dbReference>
<dbReference type="Gene3D" id="1.20.120.530">
    <property type="entry name" value="GntR ligand-binding domain-like"/>
    <property type="match status" value="1"/>
</dbReference>
<dbReference type="InterPro" id="IPR008920">
    <property type="entry name" value="TF_FadR/GntR_C"/>
</dbReference>
<dbReference type="PANTHER" id="PTHR43537">
    <property type="entry name" value="TRANSCRIPTIONAL REGULATOR, GNTR FAMILY"/>
    <property type="match status" value="1"/>
</dbReference>
<name>A0A6B3SN05_9BURK</name>
<dbReference type="EMBL" id="JAAIVB010000045">
    <property type="protein sequence ID" value="NEX62194.1"/>
    <property type="molecule type" value="Genomic_DNA"/>
</dbReference>
<dbReference type="Pfam" id="PF07729">
    <property type="entry name" value="FCD"/>
    <property type="match status" value="1"/>
</dbReference>
<organism evidence="5 6">
    <name type="scientific">Noviherbaspirillum galbum</name>
    <dbReference type="NCBI Taxonomy" id="2709383"/>
    <lineage>
        <taxon>Bacteria</taxon>
        <taxon>Pseudomonadati</taxon>
        <taxon>Pseudomonadota</taxon>
        <taxon>Betaproteobacteria</taxon>
        <taxon>Burkholderiales</taxon>
        <taxon>Oxalobacteraceae</taxon>
        <taxon>Noviherbaspirillum</taxon>
    </lineage>
</organism>
<dbReference type="PROSITE" id="PS50949">
    <property type="entry name" value="HTH_GNTR"/>
    <property type="match status" value="1"/>
</dbReference>
<evidence type="ECO:0000313" key="6">
    <source>
        <dbReference type="Proteomes" id="UP000482155"/>
    </source>
</evidence>
<dbReference type="CDD" id="cd07377">
    <property type="entry name" value="WHTH_GntR"/>
    <property type="match status" value="1"/>
</dbReference>
<dbReference type="PANTHER" id="PTHR43537:SF5">
    <property type="entry name" value="UXU OPERON TRANSCRIPTIONAL REGULATOR"/>
    <property type="match status" value="1"/>
</dbReference>
<evidence type="ECO:0000259" key="4">
    <source>
        <dbReference type="PROSITE" id="PS50949"/>
    </source>
</evidence>
<dbReference type="PRINTS" id="PR00035">
    <property type="entry name" value="HTHGNTR"/>
</dbReference>